<dbReference type="Gene3D" id="1.10.260.40">
    <property type="entry name" value="lambda repressor-like DNA-binding domains"/>
    <property type="match status" value="1"/>
</dbReference>
<dbReference type="SUPFAM" id="SSF47413">
    <property type="entry name" value="lambda repressor-like DNA-binding domains"/>
    <property type="match status" value="1"/>
</dbReference>
<dbReference type="InterPro" id="IPR010982">
    <property type="entry name" value="Lambda_DNA-bd_dom_sf"/>
</dbReference>
<proteinExistence type="predicted"/>
<dbReference type="PRINTS" id="PR00036">
    <property type="entry name" value="HTHLACI"/>
</dbReference>
<dbReference type="InterPro" id="IPR000843">
    <property type="entry name" value="HTH_LacI"/>
</dbReference>
<evidence type="ECO:0000256" key="1">
    <source>
        <dbReference type="ARBA" id="ARBA00023015"/>
    </source>
</evidence>
<accession>A0ABP7ERV7</accession>
<keyword evidence="3" id="KW-0804">Transcription</keyword>
<evidence type="ECO:0000313" key="6">
    <source>
        <dbReference type="Proteomes" id="UP001500523"/>
    </source>
</evidence>
<dbReference type="SMART" id="SM00354">
    <property type="entry name" value="HTH_LACI"/>
    <property type="match status" value="1"/>
</dbReference>
<evidence type="ECO:0000256" key="2">
    <source>
        <dbReference type="ARBA" id="ARBA00023125"/>
    </source>
</evidence>
<dbReference type="CDD" id="cd01392">
    <property type="entry name" value="HTH_LacI"/>
    <property type="match status" value="1"/>
</dbReference>
<dbReference type="CDD" id="cd01545">
    <property type="entry name" value="PBP1_SalR"/>
    <property type="match status" value="1"/>
</dbReference>
<dbReference type="PROSITE" id="PS50932">
    <property type="entry name" value="HTH_LACI_2"/>
    <property type="match status" value="1"/>
</dbReference>
<feature type="domain" description="HTH lacI-type" evidence="4">
    <location>
        <begin position="6"/>
        <end position="60"/>
    </location>
</feature>
<comment type="caution">
    <text evidence="5">The sequence shown here is derived from an EMBL/GenBank/DDBJ whole genome shotgun (WGS) entry which is preliminary data.</text>
</comment>
<keyword evidence="1" id="KW-0805">Transcription regulation</keyword>
<dbReference type="Proteomes" id="UP001500523">
    <property type="component" value="Unassembled WGS sequence"/>
</dbReference>
<dbReference type="GO" id="GO:0003677">
    <property type="term" value="F:DNA binding"/>
    <property type="evidence" value="ECO:0007669"/>
    <property type="project" value="UniProtKB-KW"/>
</dbReference>
<dbReference type="PANTHER" id="PTHR30146:SF153">
    <property type="entry name" value="LACTOSE OPERON REPRESSOR"/>
    <property type="match status" value="1"/>
</dbReference>
<dbReference type="InterPro" id="IPR028082">
    <property type="entry name" value="Peripla_BP_I"/>
</dbReference>
<keyword evidence="6" id="KW-1185">Reference proteome</keyword>
<dbReference type="PANTHER" id="PTHR30146">
    <property type="entry name" value="LACI-RELATED TRANSCRIPTIONAL REPRESSOR"/>
    <property type="match status" value="1"/>
</dbReference>
<name>A0ABP7ERV7_9SPHN</name>
<keyword evidence="2 5" id="KW-0238">DNA-binding</keyword>
<evidence type="ECO:0000259" key="4">
    <source>
        <dbReference type="PROSITE" id="PS50932"/>
    </source>
</evidence>
<reference evidence="6" key="1">
    <citation type="journal article" date="2019" name="Int. J. Syst. Evol. Microbiol.">
        <title>The Global Catalogue of Microorganisms (GCM) 10K type strain sequencing project: providing services to taxonomists for standard genome sequencing and annotation.</title>
        <authorList>
            <consortium name="The Broad Institute Genomics Platform"/>
            <consortium name="The Broad Institute Genome Sequencing Center for Infectious Disease"/>
            <person name="Wu L."/>
            <person name="Ma J."/>
        </authorList>
    </citation>
    <scope>NUCLEOTIDE SEQUENCE [LARGE SCALE GENOMIC DNA]</scope>
    <source>
        <strain evidence="6">JCM 17498</strain>
    </source>
</reference>
<dbReference type="Gene3D" id="3.40.50.2300">
    <property type="match status" value="2"/>
</dbReference>
<dbReference type="SUPFAM" id="SSF53822">
    <property type="entry name" value="Periplasmic binding protein-like I"/>
    <property type="match status" value="1"/>
</dbReference>
<dbReference type="Pfam" id="PF13377">
    <property type="entry name" value="Peripla_BP_3"/>
    <property type="match status" value="1"/>
</dbReference>
<dbReference type="RefSeq" id="WP_344694606.1">
    <property type="nucleotide sequence ID" value="NZ_BAABBF010000012.1"/>
</dbReference>
<dbReference type="PROSITE" id="PS00356">
    <property type="entry name" value="HTH_LACI_1"/>
    <property type="match status" value="1"/>
</dbReference>
<organism evidence="5 6">
    <name type="scientific">Sphingomonas cynarae</name>
    <dbReference type="NCBI Taxonomy" id="930197"/>
    <lineage>
        <taxon>Bacteria</taxon>
        <taxon>Pseudomonadati</taxon>
        <taxon>Pseudomonadota</taxon>
        <taxon>Alphaproteobacteria</taxon>
        <taxon>Sphingomonadales</taxon>
        <taxon>Sphingomonadaceae</taxon>
        <taxon>Sphingomonas</taxon>
    </lineage>
</organism>
<evidence type="ECO:0000256" key="3">
    <source>
        <dbReference type="ARBA" id="ARBA00023163"/>
    </source>
</evidence>
<gene>
    <name evidence="5" type="ORF">GCM10022268_34210</name>
</gene>
<dbReference type="InterPro" id="IPR046335">
    <property type="entry name" value="LacI/GalR-like_sensor"/>
</dbReference>
<dbReference type="EMBL" id="BAABBF010000012">
    <property type="protein sequence ID" value="GAA3723180.1"/>
    <property type="molecule type" value="Genomic_DNA"/>
</dbReference>
<dbReference type="Pfam" id="PF00356">
    <property type="entry name" value="LacI"/>
    <property type="match status" value="1"/>
</dbReference>
<evidence type="ECO:0000313" key="5">
    <source>
        <dbReference type="EMBL" id="GAA3723180.1"/>
    </source>
</evidence>
<protein>
    <submittedName>
        <fullName evidence="5">LacI family DNA-binding transcriptional regulator</fullName>
    </submittedName>
</protein>
<sequence>MFRPPATITDVAAAAGVSIRTVSRVLNDSPKVGEETRVAIKAVIEQLGFHPSSRARGMATGRSYLIGVIQDDPNAHVIGVLQRGIAGLCAQEGYELVVHPARYDDPDLVGNVRDFVRRSRVDGVLLLPPVSELADVAAALAALGVPAVALAAAAVPGHRSMLVSDERGATAMLADHLVALGHRRIAMITGPRRFRSSSEREGGFRDALVRHGQGLPDDLLYEGDYGFAGGLAAARTLLALPDRPSAIFAANDIMAAAVLKAAGEAGLVVPRDLSVAGFDDSDLATMLTPALTTIRRPLETMAADATGRLLALIGGKPQDEPAPVALTLIVRESTAAAL</sequence>